<organism evidence="2 3">
    <name type="scientific">Lunasporangiospora selenospora</name>
    <dbReference type="NCBI Taxonomy" id="979761"/>
    <lineage>
        <taxon>Eukaryota</taxon>
        <taxon>Fungi</taxon>
        <taxon>Fungi incertae sedis</taxon>
        <taxon>Mucoromycota</taxon>
        <taxon>Mortierellomycotina</taxon>
        <taxon>Mortierellomycetes</taxon>
        <taxon>Mortierellales</taxon>
        <taxon>Mortierellaceae</taxon>
        <taxon>Lunasporangiospora</taxon>
    </lineage>
</organism>
<keyword evidence="3" id="KW-1185">Reference proteome</keyword>
<reference evidence="2" key="1">
    <citation type="journal article" date="2020" name="Fungal Divers.">
        <title>Resolving the Mortierellaceae phylogeny through synthesis of multi-gene phylogenetics and phylogenomics.</title>
        <authorList>
            <person name="Vandepol N."/>
            <person name="Liber J."/>
            <person name="Desiro A."/>
            <person name="Na H."/>
            <person name="Kennedy M."/>
            <person name="Barry K."/>
            <person name="Grigoriev I.V."/>
            <person name="Miller A.N."/>
            <person name="O'Donnell K."/>
            <person name="Stajich J.E."/>
            <person name="Bonito G."/>
        </authorList>
    </citation>
    <scope>NUCLEOTIDE SEQUENCE</scope>
    <source>
        <strain evidence="2">KOD1015</strain>
    </source>
</reference>
<evidence type="ECO:0000256" key="1">
    <source>
        <dbReference type="SAM" id="MobiDB-lite"/>
    </source>
</evidence>
<dbReference type="OrthoDB" id="2099276at2759"/>
<dbReference type="AlphaFoldDB" id="A0A9P6G1B6"/>
<sequence length="155" mass="16922">MTTRASSRLREVKTIAEQQVPDSPSSKPDPPNKRRLQRSAVQENDGIPSTASPIPGPATRLTRSNSSLSGTTSIVKSEDGELSEETLRRLRIEADEHRSALQGTGSLRSSRRQVSKRTRDTQDYEHAGFVVEGSTDSPTEPAGPAKRGRTKRQAT</sequence>
<feature type="non-terminal residue" evidence="2">
    <location>
        <position position="155"/>
    </location>
</feature>
<evidence type="ECO:0000313" key="3">
    <source>
        <dbReference type="Proteomes" id="UP000780801"/>
    </source>
</evidence>
<accession>A0A9P6G1B6</accession>
<comment type="caution">
    <text evidence="2">The sequence shown here is derived from an EMBL/GenBank/DDBJ whole genome shotgun (WGS) entry which is preliminary data.</text>
</comment>
<gene>
    <name evidence="2" type="ORF">BGW38_001177</name>
</gene>
<evidence type="ECO:0000313" key="2">
    <source>
        <dbReference type="EMBL" id="KAF9585693.1"/>
    </source>
</evidence>
<protein>
    <submittedName>
        <fullName evidence="2">Uncharacterized protein</fullName>
    </submittedName>
</protein>
<proteinExistence type="predicted"/>
<dbReference type="Proteomes" id="UP000780801">
    <property type="component" value="Unassembled WGS sequence"/>
</dbReference>
<name>A0A9P6G1B6_9FUNG</name>
<feature type="compositionally biased region" description="Basic residues" evidence="1">
    <location>
        <begin position="146"/>
        <end position="155"/>
    </location>
</feature>
<dbReference type="EMBL" id="JAABOA010000136">
    <property type="protein sequence ID" value="KAF9585693.1"/>
    <property type="molecule type" value="Genomic_DNA"/>
</dbReference>
<feature type="compositionally biased region" description="Basic and acidic residues" evidence="1">
    <location>
        <begin position="117"/>
        <end position="126"/>
    </location>
</feature>
<feature type="compositionally biased region" description="Polar residues" evidence="1">
    <location>
        <begin position="61"/>
        <end position="75"/>
    </location>
</feature>
<feature type="compositionally biased region" description="Polar residues" evidence="1">
    <location>
        <begin position="39"/>
        <end position="52"/>
    </location>
</feature>
<feature type="compositionally biased region" description="Basic and acidic residues" evidence="1">
    <location>
        <begin position="85"/>
        <end position="99"/>
    </location>
</feature>
<feature type="region of interest" description="Disordered" evidence="1">
    <location>
        <begin position="1"/>
        <end position="155"/>
    </location>
</feature>